<evidence type="ECO:0000259" key="2">
    <source>
        <dbReference type="PROSITE" id="PS50011"/>
    </source>
</evidence>
<feature type="region of interest" description="Disordered" evidence="1">
    <location>
        <begin position="323"/>
        <end position="346"/>
    </location>
</feature>
<evidence type="ECO:0000313" key="4">
    <source>
        <dbReference type="Proteomes" id="UP001497512"/>
    </source>
</evidence>
<accession>A0ABP0UCH5</accession>
<dbReference type="InterPro" id="IPR008271">
    <property type="entry name" value="Ser/Thr_kinase_AS"/>
</dbReference>
<dbReference type="InterPro" id="IPR011009">
    <property type="entry name" value="Kinase-like_dom_sf"/>
</dbReference>
<dbReference type="PROSITE" id="PS50011">
    <property type="entry name" value="PROTEIN_KINASE_DOM"/>
    <property type="match status" value="1"/>
</dbReference>
<proteinExistence type="predicted"/>
<keyword evidence="4" id="KW-1185">Reference proteome</keyword>
<feature type="domain" description="Protein kinase" evidence="2">
    <location>
        <begin position="12"/>
        <end position="428"/>
    </location>
</feature>
<dbReference type="InterPro" id="IPR000719">
    <property type="entry name" value="Prot_kinase_dom"/>
</dbReference>
<dbReference type="Proteomes" id="UP001497512">
    <property type="component" value="Chromosome 3"/>
</dbReference>
<dbReference type="Pfam" id="PF00069">
    <property type="entry name" value="Pkinase"/>
    <property type="match status" value="1"/>
</dbReference>
<evidence type="ECO:0000256" key="1">
    <source>
        <dbReference type="SAM" id="MobiDB-lite"/>
    </source>
</evidence>
<dbReference type="InterPro" id="IPR051681">
    <property type="entry name" value="Ser/Thr_Kinases-Pseudokinases"/>
</dbReference>
<protein>
    <recommendedName>
        <fullName evidence="2">Protein kinase domain-containing protein</fullName>
    </recommendedName>
</protein>
<reference evidence="3" key="1">
    <citation type="submission" date="2024-02" db="EMBL/GenBank/DDBJ databases">
        <authorList>
            <consortium name="ELIXIR-Norway"/>
            <consortium name="Elixir Norway"/>
        </authorList>
    </citation>
    <scope>NUCLEOTIDE SEQUENCE</scope>
</reference>
<dbReference type="Pfam" id="PF07714">
    <property type="entry name" value="PK_Tyr_Ser-Thr"/>
    <property type="match status" value="1"/>
</dbReference>
<gene>
    <name evidence="3" type="ORF">CSSPTR1EN2_LOCUS14043</name>
</gene>
<dbReference type="PANTHER" id="PTHR44329:SF260">
    <property type="entry name" value="PROTEIN KINASE DOMAIN-CONTAINING PROTEIN"/>
    <property type="match status" value="1"/>
</dbReference>
<dbReference type="InterPro" id="IPR036537">
    <property type="entry name" value="Adaptor_Cbl_N_dom_sf"/>
</dbReference>
<organism evidence="3 4">
    <name type="scientific">Sphagnum troendelagicum</name>
    <dbReference type="NCBI Taxonomy" id="128251"/>
    <lineage>
        <taxon>Eukaryota</taxon>
        <taxon>Viridiplantae</taxon>
        <taxon>Streptophyta</taxon>
        <taxon>Embryophyta</taxon>
        <taxon>Bryophyta</taxon>
        <taxon>Sphagnophytina</taxon>
        <taxon>Sphagnopsida</taxon>
        <taxon>Sphagnales</taxon>
        <taxon>Sphagnaceae</taxon>
        <taxon>Sphagnum</taxon>
    </lineage>
</organism>
<dbReference type="PANTHER" id="PTHR44329">
    <property type="entry name" value="SERINE/THREONINE-PROTEIN KINASE TNNI3K-RELATED"/>
    <property type="match status" value="1"/>
</dbReference>
<dbReference type="SUPFAM" id="SSF56112">
    <property type="entry name" value="Protein kinase-like (PK-like)"/>
    <property type="match status" value="1"/>
</dbReference>
<dbReference type="PROSITE" id="PS00108">
    <property type="entry name" value="PROTEIN_KINASE_ST"/>
    <property type="match status" value="1"/>
</dbReference>
<name>A0ABP0UCH5_9BRYO</name>
<evidence type="ECO:0000313" key="3">
    <source>
        <dbReference type="EMBL" id="CAK9218555.1"/>
    </source>
</evidence>
<dbReference type="InterPro" id="IPR001245">
    <property type="entry name" value="Ser-Thr/Tyr_kinase_cat_dom"/>
</dbReference>
<dbReference type="SMART" id="SM00220">
    <property type="entry name" value="S_TKc"/>
    <property type="match status" value="1"/>
</dbReference>
<dbReference type="Gene3D" id="1.20.930.20">
    <property type="entry name" value="Adaptor protein Cbl, N-terminal domain"/>
    <property type="match status" value="1"/>
</dbReference>
<dbReference type="Gene3D" id="1.10.510.10">
    <property type="entry name" value="Transferase(Phosphotransferase) domain 1"/>
    <property type="match status" value="2"/>
</dbReference>
<sequence length="451" mass="51012">MEQFQDHVNQVQSIVTAISEGAEASVINSHQCKRLASLYKEISGFVQQLCEHPELSSPWLNELIHLLEKGKILVLQYSSAQWFELLFTRGNNQEAFKEIHYELQPYMTSLIDLSQTKVCLKRPLNEEEMNSFHEKDVIEDHAEMLAKLVDLEKSVHIANMKLKQENPTQNWFSIANGSSMILMEHMDGDLRHLIEQRDSKPFANDVAIDIIFQIATGMAYLHNQGVFHGDLKASNVLVIHRGGYIEVKIADFGVSQSVQLTRPRGTRLQKDGMYSNSSFSGTVGTTCWRAPEVFPLQGRKKKPKNIIENEALRDREKFALHEQDNGGMSNNLSPHDGGKNESSLKEPTYTAKADVYSFGMTCYEILTGKTPFSGLQPSAVYGKVLAGERPKLPGHIDTRLSSLIQMCWDTDAEKRPTFSEICSCLQTLKVSQLQNPKKIPKRRRIKQCTIS</sequence>
<dbReference type="EMBL" id="OZ019895">
    <property type="protein sequence ID" value="CAK9218555.1"/>
    <property type="molecule type" value="Genomic_DNA"/>
</dbReference>